<protein>
    <submittedName>
        <fullName evidence="5">Caspase domain-containing protein</fullName>
    </submittedName>
</protein>
<evidence type="ECO:0000256" key="2">
    <source>
        <dbReference type="ARBA" id="ARBA00022703"/>
    </source>
</evidence>
<keyword evidence="3" id="KW-0788">Thiol protease</keyword>
<dbReference type="SUPFAM" id="SSF52129">
    <property type="entry name" value="Caspase-like"/>
    <property type="match status" value="1"/>
</dbReference>
<dbReference type="AlphaFoldDB" id="A0A5C3LWI4"/>
<keyword evidence="3" id="KW-0378">Hydrolase</keyword>
<name>A0A5C3LWI4_9AGAR</name>
<gene>
    <name evidence="5" type="ORF">BDQ12DRAFT_753742</name>
</gene>
<accession>A0A5C3LWI4</accession>
<sequence length="671" mass="74162">MYFSNIYLFDLKRMETNLPSTFALSLYALIIGINEYAHPDIYNLNGATTDADTISAFLTQTMSIPSSHITNLRNRQATRSAVIEEIRRFASDHRIKEGDPILIYYAGHGAETLAPVGWEAGGPNARIQMLIPYDFVPEEVATESGQGILDKEFNLLLSYIAEEKGDNITVILDCCHSGSGTRSEDSSILTRGLNLPEGYTIFPNLDPVVSSGARGTEIPSRFARAGLASHVLLAACREDQTAKETADGGIFTAALLDAFNKVGINSVTYEDVVSLLQHFGYDQNPQCEGIHRSRKFFNWNYASPYRNALFPVRRENGDEYILEAGEAHGISEGAEFLVYRHRTLYPDPEQSLGTLIAYRTQKFTTTARLADNSPLLDLPGSAFALQTRSGDKPDLRLYTRNGDIWAMLTNIQAVIKRRRILLVEEGEHSDLVLVMLDGEVVFHFSEKISRTYNMIRMPDSVSLDFDRICGIISSAADFYSYLSLGANTGGLASKVEVQCTTLQFQGMSEDLFPVLVPSGENLVKEGVINVCIDDDFIYGFKVTNKSKLALYISVFYFDISDLSITSYYQPNTGSGEGAGGLRPGGDLTIGYGSGGIQPREFFLRPGQEVDVGFVKLFITTIPVDYSFIPQESPFEETRHGGIFPNRSIPVLAWDTIQLTIVQREGSMASTA</sequence>
<evidence type="ECO:0000313" key="6">
    <source>
        <dbReference type="Proteomes" id="UP000308652"/>
    </source>
</evidence>
<dbReference type="Pfam" id="PF00656">
    <property type="entry name" value="Peptidase_C14"/>
    <property type="match status" value="1"/>
</dbReference>
<dbReference type="InterPro" id="IPR050452">
    <property type="entry name" value="Metacaspase"/>
</dbReference>
<dbReference type="PANTHER" id="PTHR48104">
    <property type="entry name" value="METACASPASE-4"/>
    <property type="match status" value="1"/>
</dbReference>
<evidence type="ECO:0000259" key="4">
    <source>
        <dbReference type="Pfam" id="PF00656"/>
    </source>
</evidence>
<evidence type="ECO:0000256" key="1">
    <source>
        <dbReference type="ARBA" id="ARBA00009005"/>
    </source>
</evidence>
<dbReference type="GO" id="GO:0006915">
    <property type="term" value="P:apoptotic process"/>
    <property type="evidence" value="ECO:0007669"/>
    <property type="project" value="UniProtKB-KW"/>
</dbReference>
<feature type="domain" description="Peptidase C14 caspase" evidence="4">
    <location>
        <begin position="27"/>
        <end position="296"/>
    </location>
</feature>
<dbReference type="GO" id="GO:0004197">
    <property type="term" value="F:cysteine-type endopeptidase activity"/>
    <property type="evidence" value="ECO:0007669"/>
    <property type="project" value="InterPro"/>
</dbReference>
<dbReference type="Gene3D" id="3.40.50.1460">
    <property type="match status" value="1"/>
</dbReference>
<dbReference type="Proteomes" id="UP000308652">
    <property type="component" value="Unassembled WGS sequence"/>
</dbReference>
<evidence type="ECO:0000256" key="3">
    <source>
        <dbReference type="ARBA" id="ARBA00022807"/>
    </source>
</evidence>
<dbReference type="GO" id="GO:0006508">
    <property type="term" value="P:proteolysis"/>
    <property type="evidence" value="ECO:0007669"/>
    <property type="project" value="InterPro"/>
</dbReference>
<reference evidence="5 6" key="1">
    <citation type="journal article" date="2019" name="Nat. Ecol. Evol.">
        <title>Megaphylogeny resolves global patterns of mushroom evolution.</title>
        <authorList>
            <person name="Varga T."/>
            <person name="Krizsan K."/>
            <person name="Foldi C."/>
            <person name="Dima B."/>
            <person name="Sanchez-Garcia M."/>
            <person name="Sanchez-Ramirez S."/>
            <person name="Szollosi G.J."/>
            <person name="Szarkandi J.G."/>
            <person name="Papp V."/>
            <person name="Albert L."/>
            <person name="Andreopoulos W."/>
            <person name="Angelini C."/>
            <person name="Antonin V."/>
            <person name="Barry K.W."/>
            <person name="Bougher N.L."/>
            <person name="Buchanan P."/>
            <person name="Buyck B."/>
            <person name="Bense V."/>
            <person name="Catcheside P."/>
            <person name="Chovatia M."/>
            <person name="Cooper J."/>
            <person name="Damon W."/>
            <person name="Desjardin D."/>
            <person name="Finy P."/>
            <person name="Geml J."/>
            <person name="Haridas S."/>
            <person name="Hughes K."/>
            <person name="Justo A."/>
            <person name="Karasinski D."/>
            <person name="Kautmanova I."/>
            <person name="Kiss B."/>
            <person name="Kocsube S."/>
            <person name="Kotiranta H."/>
            <person name="LaButti K.M."/>
            <person name="Lechner B.E."/>
            <person name="Liimatainen K."/>
            <person name="Lipzen A."/>
            <person name="Lukacs Z."/>
            <person name="Mihaltcheva S."/>
            <person name="Morgado L.N."/>
            <person name="Niskanen T."/>
            <person name="Noordeloos M.E."/>
            <person name="Ohm R.A."/>
            <person name="Ortiz-Santana B."/>
            <person name="Ovrebo C."/>
            <person name="Racz N."/>
            <person name="Riley R."/>
            <person name="Savchenko A."/>
            <person name="Shiryaev A."/>
            <person name="Soop K."/>
            <person name="Spirin V."/>
            <person name="Szebenyi C."/>
            <person name="Tomsovsky M."/>
            <person name="Tulloss R.E."/>
            <person name="Uehling J."/>
            <person name="Grigoriev I.V."/>
            <person name="Vagvolgyi C."/>
            <person name="Papp T."/>
            <person name="Martin F.M."/>
            <person name="Miettinen O."/>
            <person name="Hibbett D.S."/>
            <person name="Nagy L.G."/>
        </authorList>
    </citation>
    <scope>NUCLEOTIDE SEQUENCE [LARGE SCALE GENOMIC DNA]</scope>
    <source>
        <strain evidence="5 6">CBS 166.37</strain>
    </source>
</reference>
<comment type="similarity">
    <text evidence="1">Belongs to the peptidase C14B family.</text>
</comment>
<keyword evidence="6" id="KW-1185">Reference proteome</keyword>
<proteinExistence type="inferred from homology"/>
<dbReference type="InterPro" id="IPR029030">
    <property type="entry name" value="Caspase-like_dom_sf"/>
</dbReference>
<dbReference type="InterPro" id="IPR011600">
    <property type="entry name" value="Pept_C14_caspase"/>
</dbReference>
<dbReference type="PANTHER" id="PTHR48104:SF30">
    <property type="entry name" value="METACASPASE-1"/>
    <property type="match status" value="1"/>
</dbReference>
<evidence type="ECO:0000313" key="5">
    <source>
        <dbReference type="EMBL" id="TFK37085.1"/>
    </source>
</evidence>
<dbReference type="EMBL" id="ML213610">
    <property type="protein sequence ID" value="TFK37085.1"/>
    <property type="molecule type" value="Genomic_DNA"/>
</dbReference>
<keyword evidence="3" id="KW-0645">Protease</keyword>
<keyword evidence="2" id="KW-0053">Apoptosis</keyword>
<dbReference type="OrthoDB" id="3223806at2759"/>
<dbReference type="GO" id="GO:0005737">
    <property type="term" value="C:cytoplasm"/>
    <property type="evidence" value="ECO:0007669"/>
    <property type="project" value="TreeGrafter"/>
</dbReference>
<organism evidence="5 6">
    <name type="scientific">Crucibulum laeve</name>
    <dbReference type="NCBI Taxonomy" id="68775"/>
    <lineage>
        <taxon>Eukaryota</taxon>
        <taxon>Fungi</taxon>
        <taxon>Dikarya</taxon>
        <taxon>Basidiomycota</taxon>
        <taxon>Agaricomycotina</taxon>
        <taxon>Agaricomycetes</taxon>
        <taxon>Agaricomycetidae</taxon>
        <taxon>Agaricales</taxon>
        <taxon>Agaricineae</taxon>
        <taxon>Nidulariaceae</taxon>
        <taxon>Crucibulum</taxon>
    </lineage>
</organism>